<dbReference type="SUPFAM" id="SSF103473">
    <property type="entry name" value="MFS general substrate transporter"/>
    <property type="match status" value="1"/>
</dbReference>
<dbReference type="AlphaFoldDB" id="A0A1T4RB90"/>
<protein>
    <submittedName>
        <fullName evidence="8">MFS transporter, OPA family, glycerol-3-phosphate transporter</fullName>
    </submittedName>
</protein>
<evidence type="ECO:0000256" key="6">
    <source>
        <dbReference type="SAM" id="Phobius"/>
    </source>
</evidence>
<dbReference type="InterPro" id="IPR020846">
    <property type="entry name" value="MFS_dom"/>
</dbReference>
<feature type="transmembrane region" description="Helical" evidence="6">
    <location>
        <begin position="307"/>
        <end position="328"/>
    </location>
</feature>
<evidence type="ECO:0000313" key="9">
    <source>
        <dbReference type="Proteomes" id="UP000190065"/>
    </source>
</evidence>
<accession>A0A1T4RB90</accession>
<comment type="subcellular location">
    <subcellularLocation>
        <location evidence="1">Endomembrane system</location>
        <topology evidence="1">Multi-pass membrane protein</topology>
    </subcellularLocation>
</comment>
<evidence type="ECO:0000259" key="7">
    <source>
        <dbReference type="PROSITE" id="PS50850"/>
    </source>
</evidence>
<feature type="transmembrane region" description="Helical" evidence="6">
    <location>
        <begin position="361"/>
        <end position="387"/>
    </location>
</feature>
<dbReference type="GO" id="GO:0035435">
    <property type="term" value="P:phosphate ion transmembrane transport"/>
    <property type="evidence" value="ECO:0007669"/>
    <property type="project" value="TreeGrafter"/>
</dbReference>
<feature type="transmembrane region" description="Helical" evidence="6">
    <location>
        <begin position="65"/>
        <end position="83"/>
    </location>
</feature>
<dbReference type="eggNOG" id="COG2271">
    <property type="taxonomic scope" value="Bacteria"/>
</dbReference>
<dbReference type="InterPro" id="IPR021159">
    <property type="entry name" value="Sugar-P_transporter_CS"/>
</dbReference>
<dbReference type="InterPro" id="IPR036259">
    <property type="entry name" value="MFS_trans_sf"/>
</dbReference>
<feature type="transmembrane region" description="Helical" evidence="6">
    <location>
        <begin position="124"/>
        <end position="144"/>
    </location>
</feature>
<dbReference type="GeneID" id="95426781"/>
<dbReference type="NCBIfam" id="TIGR00881">
    <property type="entry name" value="2A0104"/>
    <property type="match status" value="1"/>
</dbReference>
<evidence type="ECO:0000256" key="2">
    <source>
        <dbReference type="ARBA" id="ARBA00009598"/>
    </source>
</evidence>
<feature type="transmembrane region" description="Helical" evidence="6">
    <location>
        <begin position="165"/>
        <end position="189"/>
    </location>
</feature>
<dbReference type="InterPro" id="IPR051337">
    <property type="entry name" value="OPA_Antiporter"/>
</dbReference>
<feature type="transmembrane region" description="Helical" evidence="6">
    <location>
        <begin position="337"/>
        <end position="355"/>
    </location>
</feature>
<dbReference type="GO" id="GO:0061513">
    <property type="term" value="F:glucose 6-phosphate:phosphate antiporter activity"/>
    <property type="evidence" value="ECO:0007669"/>
    <property type="project" value="TreeGrafter"/>
</dbReference>
<feature type="transmembrane region" description="Helical" evidence="6">
    <location>
        <begin position="428"/>
        <end position="450"/>
    </location>
</feature>
<dbReference type="InterPro" id="IPR011701">
    <property type="entry name" value="MFS"/>
</dbReference>
<dbReference type="EMBL" id="FUXK01000030">
    <property type="protein sequence ID" value="SKA13310.1"/>
    <property type="molecule type" value="Genomic_DNA"/>
</dbReference>
<reference evidence="8 9" key="1">
    <citation type="submission" date="2017-02" db="EMBL/GenBank/DDBJ databases">
        <authorList>
            <person name="Peterson S.W."/>
        </authorList>
    </citation>
    <scope>NUCLEOTIDE SEQUENCE [LARGE SCALE GENOMIC DNA]</scope>
    <source>
        <strain evidence="8 9">ATCC 43324</strain>
    </source>
</reference>
<feature type="transmembrane region" description="Helical" evidence="6">
    <location>
        <begin position="95"/>
        <end position="118"/>
    </location>
</feature>
<dbReference type="GO" id="GO:0012505">
    <property type="term" value="C:endomembrane system"/>
    <property type="evidence" value="ECO:0007669"/>
    <property type="project" value="UniProtKB-SubCell"/>
</dbReference>
<keyword evidence="4 6" id="KW-1133">Transmembrane helix</keyword>
<dbReference type="STRING" id="28136.SAMN02745202_02186"/>
<feature type="transmembrane region" description="Helical" evidence="6">
    <location>
        <begin position="270"/>
        <end position="287"/>
    </location>
</feature>
<feature type="transmembrane region" description="Helical" evidence="6">
    <location>
        <begin position="26"/>
        <end position="45"/>
    </location>
</feature>
<dbReference type="GO" id="GO:0005886">
    <property type="term" value="C:plasma membrane"/>
    <property type="evidence" value="ECO:0007669"/>
    <property type="project" value="TreeGrafter"/>
</dbReference>
<evidence type="ECO:0000256" key="5">
    <source>
        <dbReference type="ARBA" id="ARBA00023136"/>
    </source>
</evidence>
<dbReference type="RefSeq" id="WP_004381327.1">
    <property type="nucleotide sequence ID" value="NZ_CALIMT010000085.1"/>
</dbReference>
<evidence type="ECO:0000256" key="3">
    <source>
        <dbReference type="ARBA" id="ARBA00022692"/>
    </source>
</evidence>
<sequence>MWRLLTPPAYKTEQTGPEADAKYKRLRWQVFLGIFIGYAGFYIVRKNFSMAIPMLADFGFEKGELGVVLSMNAIAYGFSKFIMASISDRSNARAFLPLGLTMAAISMLFMIVPIQWIGAEHKSLAIVLMAALNFLVGWFNGMGWPPCGRVMTHWFSIKERGTWMSFWNCAHNVGGALVGPMAVYGALWFGSWFYGADEKRYFLIGTYAFPAAVAVLIAIVAYLMIRDTPQSCGLSSIEKWSGVASKNYNEKAEEVLSTKEIFKVVLGNKFLWYIAFANAFVYMVRYGCLDWAPTILTDKGVDIKSAGWAYFAYEMAAIPGTIICGWLSDRFFHGRRALPTIIFMALVAIAIVVYWQNLDNVNVVVGCLIAIGFFIYGPVMLIGVQALDLAPKNAAGTAAGLTGFMGYVLGTALLANIVIGYVADTAGWDWTFILLIVACGLSVLFMGLTYREEQYLVEKQNSAEKK</sequence>
<gene>
    <name evidence="8" type="ORF">SAMN02745202_02186</name>
</gene>
<dbReference type="PROSITE" id="PS50850">
    <property type="entry name" value="MFS"/>
    <property type="match status" value="1"/>
</dbReference>
<dbReference type="Proteomes" id="UP000190065">
    <property type="component" value="Unassembled WGS sequence"/>
</dbReference>
<evidence type="ECO:0000313" key="8">
    <source>
        <dbReference type="EMBL" id="SKA13310.1"/>
    </source>
</evidence>
<dbReference type="PIRSF" id="PIRSF002808">
    <property type="entry name" value="Hexose_phosphate_transp"/>
    <property type="match status" value="1"/>
</dbReference>
<dbReference type="PANTHER" id="PTHR43826">
    <property type="entry name" value="GLUCOSE-6-PHOSPHATE EXCHANGER SLC37A4"/>
    <property type="match status" value="1"/>
</dbReference>
<feature type="transmembrane region" description="Helical" evidence="6">
    <location>
        <begin position="201"/>
        <end position="225"/>
    </location>
</feature>
<feature type="transmembrane region" description="Helical" evidence="6">
    <location>
        <begin position="399"/>
        <end position="422"/>
    </location>
</feature>
<dbReference type="PANTHER" id="PTHR43826:SF6">
    <property type="entry name" value="GLYCEROL-3-PHOSPHATE TRANSPORTER"/>
    <property type="match status" value="1"/>
</dbReference>
<comment type="similarity">
    <text evidence="2">Belongs to the major facilitator superfamily. Organophosphate:Pi antiporter (OPA) (TC 2.A.1.4) family.</text>
</comment>
<evidence type="ECO:0000256" key="1">
    <source>
        <dbReference type="ARBA" id="ARBA00004127"/>
    </source>
</evidence>
<dbReference type="Pfam" id="PF07690">
    <property type="entry name" value="MFS_1"/>
    <property type="match status" value="1"/>
</dbReference>
<organism evidence="8 9">
    <name type="scientific">Segatella oulorum</name>
    <dbReference type="NCBI Taxonomy" id="28136"/>
    <lineage>
        <taxon>Bacteria</taxon>
        <taxon>Pseudomonadati</taxon>
        <taxon>Bacteroidota</taxon>
        <taxon>Bacteroidia</taxon>
        <taxon>Bacteroidales</taxon>
        <taxon>Prevotellaceae</taxon>
        <taxon>Segatella</taxon>
    </lineage>
</organism>
<name>A0A1T4RB90_9BACT</name>
<keyword evidence="3 6" id="KW-0812">Transmembrane</keyword>
<feature type="domain" description="Major facilitator superfamily (MFS) profile" evidence="7">
    <location>
        <begin position="26"/>
        <end position="454"/>
    </location>
</feature>
<dbReference type="PROSITE" id="PS00942">
    <property type="entry name" value="GLPT"/>
    <property type="match status" value="1"/>
</dbReference>
<keyword evidence="5 6" id="KW-0472">Membrane</keyword>
<dbReference type="CDD" id="cd17345">
    <property type="entry name" value="MFS_GlpT"/>
    <property type="match status" value="1"/>
</dbReference>
<proteinExistence type="inferred from homology"/>
<dbReference type="Gene3D" id="1.20.1250.20">
    <property type="entry name" value="MFS general substrate transporter like domains"/>
    <property type="match status" value="2"/>
</dbReference>
<evidence type="ECO:0000256" key="4">
    <source>
        <dbReference type="ARBA" id="ARBA00022989"/>
    </source>
</evidence>
<dbReference type="InterPro" id="IPR000849">
    <property type="entry name" value="Sugar_P_transporter"/>
</dbReference>